<dbReference type="Proteomes" id="UP000764837">
    <property type="component" value="Unassembled WGS sequence"/>
</dbReference>
<evidence type="ECO:0000256" key="3">
    <source>
        <dbReference type="ARBA" id="ARBA00022679"/>
    </source>
</evidence>
<evidence type="ECO:0000256" key="2">
    <source>
        <dbReference type="ARBA" id="ARBA00022527"/>
    </source>
</evidence>
<accession>A0ABS2M1V4</accession>
<evidence type="ECO:0000256" key="1">
    <source>
        <dbReference type="ARBA" id="ARBA00012513"/>
    </source>
</evidence>
<dbReference type="Gene3D" id="1.10.510.10">
    <property type="entry name" value="Transferase(Phosphotransferase) domain 1"/>
    <property type="match status" value="2"/>
</dbReference>
<reference evidence="8 9" key="1">
    <citation type="submission" date="2021-01" db="EMBL/GenBank/DDBJ databases">
        <title>Sequencing the genomes of 1000 actinobacteria strains.</title>
        <authorList>
            <person name="Klenk H.-P."/>
        </authorList>
    </citation>
    <scope>NUCLEOTIDE SEQUENCE [LARGE SCALE GENOMIC DNA]</scope>
    <source>
        <strain evidence="8 9">DSM 100204</strain>
    </source>
</reference>
<evidence type="ECO:0000256" key="6">
    <source>
        <dbReference type="ARBA" id="ARBA00022840"/>
    </source>
</evidence>
<gene>
    <name evidence="8" type="ORF">JOD64_005240</name>
</gene>
<feature type="domain" description="Protein kinase" evidence="7">
    <location>
        <begin position="527"/>
        <end position="781"/>
    </location>
</feature>
<dbReference type="EMBL" id="JAFBBP010000001">
    <property type="protein sequence ID" value="MBM7494018.1"/>
    <property type="molecule type" value="Genomic_DNA"/>
</dbReference>
<evidence type="ECO:0000256" key="4">
    <source>
        <dbReference type="ARBA" id="ARBA00022741"/>
    </source>
</evidence>
<dbReference type="InterPro" id="IPR000719">
    <property type="entry name" value="Prot_kinase_dom"/>
</dbReference>
<proteinExistence type="predicted"/>
<feature type="domain" description="Protein kinase" evidence="7">
    <location>
        <begin position="215"/>
        <end position="499"/>
    </location>
</feature>
<dbReference type="RefSeq" id="WP_204944665.1">
    <property type="nucleotide sequence ID" value="NZ_JAFBBP010000001.1"/>
</dbReference>
<dbReference type="NCBIfam" id="NF033442">
    <property type="entry name" value="BREX_PglW"/>
    <property type="match status" value="1"/>
</dbReference>
<dbReference type="InterPro" id="IPR011528">
    <property type="entry name" value="NERD"/>
</dbReference>
<evidence type="ECO:0000313" key="8">
    <source>
        <dbReference type="EMBL" id="MBM7494018.1"/>
    </source>
</evidence>
<dbReference type="PANTHER" id="PTHR43289">
    <property type="entry name" value="MITOGEN-ACTIVATED PROTEIN KINASE KINASE KINASE 20-RELATED"/>
    <property type="match status" value="1"/>
</dbReference>
<dbReference type="PANTHER" id="PTHR43289:SF6">
    <property type="entry name" value="SERINE_THREONINE-PROTEIN KINASE NEKL-3"/>
    <property type="match status" value="1"/>
</dbReference>
<name>A0ABS2M1V4_9ACTN</name>
<dbReference type="Pfam" id="PF00069">
    <property type="entry name" value="Pkinase"/>
    <property type="match status" value="2"/>
</dbReference>
<keyword evidence="6" id="KW-0067">ATP-binding</keyword>
<evidence type="ECO:0000256" key="5">
    <source>
        <dbReference type="ARBA" id="ARBA00022777"/>
    </source>
</evidence>
<comment type="caution">
    <text evidence="8">The sequence shown here is derived from an EMBL/GenBank/DDBJ whole genome shotgun (WGS) entry which is preliminary data.</text>
</comment>
<organism evidence="8 9">
    <name type="scientific">Micromonospora luteifusca</name>
    <dbReference type="NCBI Taxonomy" id="709860"/>
    <lineage>
        <taxon>Bacteria</taxon>
        <taxon>Bacillati</taxon>
        <taxon>Actinomycetota</taxon>
        <taxon>Actinomycetes</taxon>
        <taxon>Micromonosporales</taxon>
        <taxon>Micromonosporaceae</taxon>
        <taxon>Micromonospora</taxon>
    </lineage>
</organism>
<keyword evidence="4" id="KW-0547">Nucleotide-binding</keyword>
<keyword evidence="5 8" id="KW-0418">Kinase</keyword>
<keyword evidence="3" id="KW-0808">Transferase</keyword>
<evidence type="ECO:0000259" key="7">
    <source>
        <dbReference type="PROSITE" id="PS50011"/>
    </source>
</evidence>
<dbReference type="GO" id="GO:0004674">
    <property type="term" value="F:protein serine/threonine kinase activity"/>
    <property type="evidence" value="ECO:0007669"/>
    <property type="project" value="UniProtKB-KW"/>
</dbReference>
<keyword evidence="2 8" id="KW-0723">Serine/threonine-protein kinase</keyword>
<dbReference type="InterPro" id="IPR049832">
    <property type="entry name" value="BREX_PglW"/>
</dbReference>
<keyword evidence="9" id="KW-1185">Reference proteome</keyword>
<dbReference type="SUPFAM" id="SSF47789">
    <property type="entry name" value="C-terminal domain of RNA polymerase alpha subunit"/>
    <property type="match status" value="1"/>
</dbReference>
<dbReference type="SUPFAM" id="SSF56112">
    <property type="entry name" value="Protein kinase-like (PK-like)"/>
    <property type="match status" value="2"/>
</dbReference>
<dbReference type="Pfam" id="PF08378">
    <property type="entry name" value="NERD"/>
    <property type="match status" value="1"/>
</dbReference>
<dbReference type="PROSITE" id="PS50011">
    <property type="entry name" value="PROTEIN_KINASE_DOM"/>
    <property type="match status" value="2"/>
</dbReference>
<evidence type="ECO:0000313" key="9">
    <source>
        <dbReference type="Proteomes" id="UP000764837"/>
    </source>
</evidence>
<dbReference type="EC" id="2.7.11.1" evidence="1"/>
<dbReference type="SMART" id="SM00220">
    <property type="entry name" value="S_TKc"/>
    <property type="match status" value="1"/>
</dbReference>
<sequence>MAEAGQDRWIEVSPSQFPHEAEGLALVRAIMPGETPFRAWSNFEFRDSRGRWHEVDLLLLGRKQLHLIELKYYSGTLRGDDQRWARDGRRPEDSPLKLTRRKAQFFASKLKDELRLWAQEQNVQIPDERDVIPFVQEAVFLHHPDLRCVLSSSSAINLYGLDDHSDRSNLAGISELVLEPAGRRAIGPNQEHILVKLLERIGLVQRREREAGSWVIEDQAIDSDEGWQDWLAYHRVVQQDRARIRFRVLPPAAGQQERASARQIAEHEFRIMSRLQHDGLLRPRDLVESELGIGLVYPYDQQWQRLDLWLAGQDQGVPLATQLSMIRQIGEALQYAHNNRVVHRGLIPPAVWVRPVPGTQSDVKVRVGDWQGAGSVQNGSAANSSLHGVTSLVDAALANHGPGAAEVFSAPEGAWSADADRIRLDVFGLGTLAFYLITGRAPAPTRSALKQRLRDQHGLDLAIELPQVPSALRSLVLKATDPAPSRRTADVATFLSQLAAAERDSATSSEETDPLEATPGTVLDGRFRLIRRLGQGSTAVGLLVQDLHIDGNGECVLKVALDDTAATRLDDEAEVLRRLDAPRIVKVLEGPIVVGGRRALLLESAGPETLTTALRARTRLSIDLLERYGTDLLDSLVTLDKAGIDHRDIKPSNLGVRESRSDRTKHLILFDFSLTRAAASALQAGTPPYLDPFLTGTRDRYDSAAERYAAGVVLFEMATGSTPVYGDGEGDPGSIQDEATIRPEMFDTTLAGDLVDFFRKALASDAKARHHTAEGMRAAWLTIFAQDATTEPDESYDELAAQATPTTPLRDSGLTARALSALEPYGVQTVGELLTVDPVQLSRLQGVANATRLQITSRIKEWRARLGTEIRTTERGGPELTPTDAANLLLRVVATPRSPSRGGVARLILGFDTALDAFATHAQLGANLDEPVQQSRITTLLGTLQERWAGDRDARALLDRLAEAVSIRLTELGSVATVAELTRTVVETLRPGAHPDERLARGLLRFALERRKAMNKADGSQPPVWVRRRGRVVTLLAEDQALCDVAESLATEADQLVNATGDAANAVIPAQRAQARLEAAVPTESGWPPALADPLRRVTLAAAASTHAAASGAGDLHHRDLTAVAALAQTFADFGGQQLTPDEIRERVRVRFPAAPELPRRPALDSLIADAGLGLTFDDRLRVYRALHTGAATTGLDSRSATSLATTTSPVGTTGALGARLETSIGSRSFLALGTRADRLGRLIGAAQARYGATTVDLTGVLLDALRSVSAAANMPWDLVRAADAERESSRPRRGLEELVRRAWPEVEAAVERALTAGRADSPVLLTDASPLARYDNMALLTRWTDLAAPRRRAVWLLVPQLNGNHGPVIDGRPVPLAAPNQFVNLDNEWIDSTAALSAATQKEQ</sequence>
<dbReference type="InterPro" id="IPR011009">
    <property type="entry name" value="Kinase-like_dom_sf"/>
</dbReference>
<protein>
    <recommendedName>
        <fullName evidence="1">non-specific serine/threonine protein kinase</fullName>
        <ecNumber evidence="1">2.7.11.1</ecNumber>
    </recommendedName>
</protein>